<proteinExistence type="predicted"/>
<dbReference type="Proteomes" id="UP000321907">
    <property type="component" value="Unassembled WGS sequence"/>
</dbReference>
<dbReference type="InterPro" id="IPR013783">
    <property type="entry name" value="Ig-like_fold"/>
</dbReference>
<dbReference type="EMBL" id="VOXD01000012">
    <property type="protein sequence ID" value="TXF89711.1"/>
    <property type="molecule type" value="Genomic_DNA"/>
</dbReference>
<evidence type="ECO:0008006" key="3">
    <source>
        <dbReference type="Google" id="ProtNLM"/>
    </source>
</evidence>
<dbReference type="SUPFAM" id="SSF49452">
    <property type="entry name" value="Starch-binding domain-like"/>
    <property type="match status" value="1"/>
</dbReference>
<dbReference type="RefSeq" id="WP_147930541.1">
    <property type="nucleotide sequence ID" value="NZ_VOXD01000012.1"/>
</dbReference>
<reference evidence="1 2" key="1">
    <citation type="submission" date="2019-08" db="EMBL/GenBank/DDBJ databases">
        <title>Lewinella sp. strain SSH13 Genome sequencing and assembly.</title>
        <authorList>
            <person name="Kim I."/>
        </authorList>
    </citation>
    <scope>NUCLEOTIDE SEQUENCE [LARGE SCALE GENOMIC DNA]</scope>
    <source>
        <strain evidence="1 2">SSH13</strain>
    </source>
</reference>
<dbReference type="AlphaFoldDB" id="A0A5C7FIS8"/>
<evidence type="ECO:0000313" key="1">
    <source>
        <dbReference type="EMBL" id="TXF89711.1"/>
    </source>
</evidence>
<evidence type="ECO:0000313" key="2">
    <source>
        <dbReference type="Proteomes" id="UP000321907"/>
    </source>
</evidence>
<protein>
    <recommendedName>
        <fullName evidence="3">SbsA Ig-like domain-containing protein</fullName>
    </recommendedName>
</protein>
<comment type="caution">
    <text evidence="1">The sequence shown here is derived from an EMBL/GenBank/DDBJ whole genome shotgun (WGS) entry which is preliminary data.</text>
</comment>
<name>A0A5C7FIS8_9BACT</name>
<dbReference type="GO" id="GO:0030246">
    <property type="term" value="F:carbohydrate binding"/>
    <property type="evidence" value="ECO:0007669"/>
    <property type="project" value="InterPro"/>
</dbReference>
<organism evidence="1 2">
    <name type="scientific">Neolewinella aurantiaca</name>
    <dbReference type="NCBI Taxonomy" id="2602767"/>
    <lineage>
        <taxon>Bacteria</taxon>
        <taxon>Pseudomonadati</taxon>
        <taxon>Bacteroidota</taxon>
        <taxon>Saprospiria</taxon>
        <taxon>Saprospirales</taxon>
        <taxon>Lewinellaceae</taxon>
        <taxon>Neolewinella</taxon>
    </lineage>
</organism>
<sequence length="541" mass="59946">MTRSLLAIAGLLLVLIAQMFTLQHCATPSSPTGGPRDTIGPVLIPEETTPNFQTNFRPEEIVLTFDEWVEQDAKQQIIISPPLELGEDNQPFLRRRSLVIPLKGLTLRDSVTYVVNIGSAIKDLNEGNPTENLRFVFATGPVLDSATVTGTLVEDFSGEPINGATFTLYDNLADTAALTENPTYFAQTDEDGKFTVFNIRPGQYRAVGLIRNPGATNYFADFTGTFKPLSVGFIDTVITVIDGNTDVGSIRLSPVPTPTKVIGLDTSTLGKIAITMNQTAENIDLLTSRTDYLRYNDKDTIKLFYREAGADTIFVGRDSLYSDTIVVASTGSLTGKPLDVVTGPKQRVFAGAGPTFIFNQPVQSVDTSLISLRKDTFPESVPFSFVIDTTYPGEVAFRSSWDLKLPYSLDILPGALTSWSGSQNQDTISRRFSFDGAEKFGILTVKINNLDPTADYILRLLEKDKVVFATRRYISKQFDYTARFDGLSPGTYKVEILYDSNRNQRYDSGDLRFGRQPELVRRFEIPALRADWEVEETIDLK</sequence>
<dbReference type="Gene3D" id="2.60.40.10">
    <property type="entry name" value="Immunoglobulins"/>
    <property type="match status" value="1"/>
</dbReference>
<keyword evidence="2" id="KW-1185">Reference proteome</keyword>
<dbReference type="OrthoDB" id="9809989at2"/>
<dbReference type="InterPro" id="IPR013784">
    <property type="entry name" value="Carb-bd-like_fold"/>
</dbReference>
<accession>A0A5C7FIS8</accession>
<gene>
    <name evidence="1" type="ORF">FUA23_09695</name>
</gene>